<organism evidence="1 2">
    <name type="scientific">Marivirga lumbricoides</name>
    <dbReference type="NCBI Taxonomy" id="1046115"/>
    <lineage>
        <taxon>Bacteria</taxon>
        <taxon>Pseudomonadati</taxon>
        <taxon>Bacteroidota</taxon>
        <taxon>Cytophagia</taxon>
        <taxon>Cytophagales</taxon>
        <taxon>Marivirgaceae</taxon>
        <taxon>Marivirga</taxon>
    </lineage>
</organism>
<dbReference type="Gene3D" id="3.10.450.50">
    <property type="match status" value="1"/>
</dbReference>
<evidence type="ECO:0008006" key="3">
    <source>
        <dbReference type="Google" id="ProtNLM"/>
    </source>
</evidence>
<evidence type="ECO:0000313" key="1">
    <source>
        <dbReference type="EMBL" id="GGC52221.1"/>
    </source>
</evidence>
<dbReference type="InterPro" id="IPR032710">
    <property type="entry name" value="NTF2-like_dom_sf"/>
</dbReference>
<evidence type="ECO:0000313" key="2">
    <source>
        <dbReference type="Proteomes" id="UP000636010"/>
    </source>
</evidence>
<reference evidence="2" key="1">
    <citation type="journal article" date="2019" name="Int. J. Syst. Evol. Microbiol.">
        <title>The Global Catalogue of Microorganisms (GCM) 10K type strain sequencing project: providing services to taxonomists for standard genome sequencing and annotation.</title>
        <authorList>
            <consortium name="The Broad Institute Genomics Platform"/>
            <consortium name="The Broad Institute Genome Sequencing Center for Infectious Disease"/>
            <person name="Wu L."/>
            <person name="Ma J."/>
        </authorList>
    </citation>
    <scope>NUCLEOTIDE SEQUENCE [LARGE SCALE GENOMIC DNA]</scope>
    <source>
        <strain evidence="2">CGMCC 1.10832</strain>
    </source>
</reference>
<protein>
    <recommendedName>
        <fullName evidence="3">DUF4440 domain-containing protein</fullName>
    </recommendedName>
</protein>
<sequence length="132" mass="15333">MEPYKKQKLTTPEDFPAMFVNAWNNRDTYELIELFDESAELENVKGLWQHKNKEFFSAYENGLKFNFKEVRLSVLSTKIKFVTKSIAELKVNMQVSPSAKSNIVAHKIVLSFVLQHSEDDWLCIALTVEESK</sequence>
<gene>
    <name evidence="1" type="ORF">GCM10011506_42350</name>
</gene>
<dbReference type="EMBL" id="BMEC01000016">
    <property type="protein sequence ID" value="GGC52221.1"/>
    <property type="molecule type" value="Genomic_DNA"/>
</dbReference>
<dbReference type="SUPFAM" id="SSF54427">
    <property type="entry name" value="NTF2-like"/>
    <property type="match status" value="1"/>
</dbReference>
<accession>A0ABQ1N665</accession>
<name>A0ABQ1N665_9BACT</name>
<comment type="caution">
    <text evidence="1">The sequence shown here is derived from an EMBL/GenBank/DDBJ whole genome shotgun (WGS) entry which is preliminary data.</text>
</comment>
<dbReference type="Proteomes" id="UP000636010">
    <property type="component" value="Unassembled WGS sequence"/>
</dbReference>
<proteinExistence type="predicted"/>
<keyword evidence="2" id="KW-1185">Reference proteome</keyword>